<dbReference type="EMBL" id="CP086322">
    <property type="protein sequence ID" value="UQA91093.1"/>
    <property type="molecule type" value="Genomic_DNA"/>
</dbReference>
<feature type="signal peptide" evidence="1">
    <location>
        <begin position="1"/>
        <end position="29"/>
    </location>
</feature>
<keyword evidence="3" id="KW-1185">Reference proteome</keyword>
<dbReference type="RefSeq" id="WP_248861885.1">
    <property type="nucleotide sequence ID" value="NZ_CP086322.1"/>
</dbReference>
<evidence type="ECO:0000313" key="2">
    <source>
        <dbReference type="EMBL" id="UQA91093.1"/>
    </source>
</evidence>
<protein>
    <submittedName>
        <fullName evidence="2">Uncharacterized protein</fullName>
    </submittedName>
</protein>
<gene>
    <name evidence="2" type="ORF">K9S39_03625</name>
</gene>
<keyword evidence="1" id="KW-0732">Signal</keyword>
<organism evidence="2 3">
    <name type="scientific">Streptomyces halobius</name>
    <dbReference type="NCBI Taxonomy" id="2879846"/>
    <lineage>
        <taxon>Bacteria</taxon>
        <taxon>Bacillati</taxon>
        <taxon>Actinomycetota</taxon>
        <taxon>Actinomycetes</taxon>
        <taxon>Kitasatosporales</taxon>
        <taxon>Streptomycetaceae</taxon>
        <taxon>Streptomyces</taxon>
    </lineage>
</organism>
<dbReference type="Proteomes" id="UP000830115">
    <property type="component" value="Chromosome"/>
</dbReference>
<evidence type="ECO:0000313" key="3">
    <source>
        <dbReference type="Proteomes" id="UP000830115"/>
    </source>
</evidence>
<feature type="chain" id="PRO_5046250109" evidence="1">
    <location>
        <begin position="30"/>
        <end position="154"/>
    </location>
</feature>
<proteinExistence type="predicted"/>
<evidence type="ECO:0000256" key="1">
    <source>
        <dbReference type="SAM" id="SignalP"/>
    </source>
</evidence>
<reference evidence="2" key="1">
    <citation type="submission" date="2021-10" db="EMBL/GenBank/DDBJ databases">
        <title>Streptomyces nigrumlapis sp.nov.,an antimicrobial producing actinobacterium isolated from Black Gobi rocks.</title>
        <authorList>
            <person name="Wen Y."/>
            <person name="Zhang W."/>
            <person name="Liu X.G."/>
        </authorList>
    </citation>
    <scope>NUCLEOTIDE SEQUENCE</scope>
    <source>
        <strain evidence="2">ST13-2-2</strain>
    </source>
</reference>
<name>A0ABY4M1N0_9ACTN</name>
<sequence>MTTRPLARVGVLAGALLAASVGFSGLAQAHTPAAPAERGMDMTSQMRAMAADMHAEARHLKMPRDAASVRSAVARHECKAACAVHRALDRGKKCCACCGQGASTQTAGRKACCAASHGTPARTAKHGKCCAASHAVRAASARNGSSTECCGKHT</sequence>
<accession>A0ABY4M1N0</accession>